<keyword evidence="3" id="KW-0812">Transmembrane</keyword>
<evidence type="ECO:0000256" key="1">
    <source>
        <dbReference type="ARBA" id="ARBA00004196"/>
    </source>
</evidence>
<organism evidence="6 7">
    <name type="scientific">Paenalcaligenes hominis</name>
    <dbReference type="NCBI Taxonomy" id="643674"/>
    <lineage>
        <taxon>Bacteria</taxon>
        <taxon>Pseudomonadati</taxon>
        <taxon>Pseudomonadota</taxon>
        <taxon>Betaproteobacteria</taxon>
        <taxon>Burkholderiales</taxon>
        <taxon>Alcaligenaceae</taxon>
        <taxon>Paenalcaligenes</taxon>
    </lineage>
</organism>
<keyword evidence="3" id="KW-1133">Transmembrane helix</keyword>
<accession>A0A9D2VGR1</accession>
<dbReference type="Pfam" id="PF25963">
    <property type="entry name" value="Beta-barrel_AAEA"/>
    <property type="match status" value="1"/>
</dbReference>
<dbReference type="Gene3D" id="1.10.287.470">
    <property type="entry name" value="Helix hairpin bin"/>
    <property type="match status" value="1"/>
</dbReference>
<dbReference type="Gene3D" id="2.40.50.100">
    <property type="match status" value="1"/>
</dbReference>
<feature type="domain" description="Multidrug export protein EmrA/FarA alpha-helical hairpin" evidence="4">
    <location>
        <begin position="87"/>
        <end position="222"/>
    </location>
</feature>
<keyword evidence="3" id="KW-0472">Membrane</keyword>
<dbReference type="AlphaFoldDB" id="A0A9D2VGR1"/>
<dbReference type="Pfam" id="PF25885">
    <property type="entry name" value="HH_EMRA"/>
    <property type="match status" value="1"/>
</dbReference>
<dbReference type="Proteomes" id="UP000700248">
    <property type="component" value="Unassembled WGS sequence"/>
</dbReference>
<dbReference type="SUPFAM" id="SSF56954">
    <property type="entry name" value="Outer membrane efflux proteins (OEP)"/>
    <property type="match status" value="1"/>
</dbReference>
<gene>
    <name evidence="6" type="ORF">K8U84_06360</name>
</gene>
<feature type="coiled-coil region" evidence="2">
    <location>
        <begin position="114"/>
        <end position="145"/>
    </location>
</feature>
<keyword evidence="2" id="KW-0175">Coiled coil</keyword>
<dbReference type="GO" id="GO:0055085">
    <property type="term" value="P:transmembrane transport"/>
    <property type="evidence" value="ECO:0007669"/>
    <property type="project" value="InterPro"/>
</dbReference>
<evidence type="ECO:0000259" key="4">
    <source>
        <dbReference type="Pfam" id="PF25885"/>
    </source>
</evidence>
<evidence type="ECO:0000313" key="7">
    <source>
        <dbReference type="Proteomes" id="UP000700248"/>
    </source>
</evidence>
<dbReference type="InterPro" id="IPR058634">
    <property type="entry name" value="AaeA-lik-b-barrel"/>
</dbReference>
<comment type="subcellular location">
    <subcellularLocation>
        <location evidence="1">Cell envelope</location>
    </subcellularLocation>
</comment>
<dbReference type="Gene3D" id="2.40.30.170">
    <property type="match status" value="1"/>
</dbReference>
<evidence type="ECO:0000256" key="2">
    <source>
        <dbReference type="SAM" id="Coils"/>
    </source>
</evidence>
<dbReference type="RefSeq" id="WP_276830896.1">
    <property type="nucleotide sequence ID" value="NZ_DYTQ01000075.1"/>
</dbReference>
<evidence type="ECO:0000259" key="5">
    <source>
        <dbReference type="Pfam" id="PF25963"/>
    </source>
</evidence>
<reference evidence="6" key="1">
    <citation type="journal article" date="2021" name="PeerJ">
        <title>Extensive microbial diversity within the chicken gut microbiome revealed by metagenomics and culture.</title>
        <authorList>
            <person name="Gilroy R."/>
            <person name="Ravi A."/>
            <person name="Getino M."/>
            <person name="Pursley I."/>
            <person name="Horton D.L."/>
            <person name="Alikhan N.F."/>
            <person name="Baker D."/>
            <person name="Gharbi K."/>
            <person name="Hall N."/>
            <person name="Watson M."/>
            <person name="Adriaenssens E.M."/>
            <person name="Foster-Nyarko E."/>
            <person name="Jarju S."/>
            <person name="Secka A."/>
            <person name="Antonio M."/>
            <person name="Oren A."/>
            <person name="Chaudhuri R.R."/>
            <person name="La Ragione R."/>
            <person name="Hildebrand F."/>
            <person name="Pallen M.J."/>
        </authorList>
    </citation>
    <scope>NUCLEOTIDE SEQUENCE</scope>
    <source>
        <strain evidence="6">CHK175-13533</strain>
    </source>
</reference>
<dbReference type="PANTHER" id="PTHR30386:SF19">
    <property type="entry name" value="MULTIDRUG EXPORT PROTEIN EMRA-RELATED"/>
    <property type="match status" value="1"/>
</dbReference>
<feature type="domain" description="p-hydroxybenzoic acid efflux pump subunit AaeA-like beta-barrel" evidence="5">
    <location>
        <begin position="258"/>
        <end position="344"/>
    </location>
</feature>
<feature type="transmembrane region" description="Helical" evidence="3">
    <location>
        <begin position="15"/>
        <end position="35"/>
    </location>
</feature>
<sequence>MSSTETPTHPKRKPLLRFATFFFIVIGVCYAIWWFSFAAQFESTEDAYVHGNLVPISSRVPGTVIALYADETQTVQQGDVIVQLDDTDYRLALQTAEAQLAQVVRHTQTLYTETEALKASILEAEANIEATNSELSRANQDLKRRQTLGKAGGVSGEELLHARTAQAQAQAAVTRARAAREAAQAKLKTNQALTAHTEVAQHPDVLRAAQAVRQAWLDVERTTIRAPISGVLAQRSAQLGKSISVNTPLFSVIAPEQLWVEANFKENQLTHFKPGLPVSLYSDYYGKKQRFHGVIEGISAGTGGVFSLLPPQNASGNWIKVIQRVPVRIQLDPDELAQFPLRAGLSMHAKVALDEPVQKLLPAASTPSIPLSSDTEQVEQRIHALITDNLSS</sequence>
<dbReference type="EMBL" id="DYTQ01000075">
    <property type="protein sequence ID" value="HJH24159.1"/>
    <property type="molecule type" value="Genomic_DNA"/>
</dbReference>
<dbReference type="GO" id="GO:0030313">
    <property type="term" value="C:cell envelope"/>
    <property type="evidence" value="ECO:0007669"/>
    <property type="project" value="UniProtKB-SubCell"/>
</dbReference>
<name>A0A9D2VGR1_9BURK</name>
<proteinExistence type="predicted"/>
<dbReference type="InterPro" id="IPR050739">
    <property type="entry name" value="MFP"/>
</dbReference>
<dbReference type="PANTHER" id="PTHR30386">
    <property type="entry name" value="MEMBRANE FUSION SUBUNIT OF EMRAB-TOLC MULTIDRUG EFFLUX PUMP"/>
    <property type="match status" value="1"/>
</dbReference>
<dbReference type="InterPro" id="IPR058633">
    <property type="entry name" value="EmrA/FarA_HH"/>
</dbReference>
<evidence type="ECO:0000313" key="6">
    <source>
        <dbReference type="EMBL" id="HJH24159.1"/>
    </source>
</evidence>
<evidence type="ECO:0000256" key="3">
    <source>
        <dbReference type="SAM" id="Phobius"/>
    </source>
</evidence>
<comment type="caution">
    <text evidence="6">The sequence shown here is derived from an EMBL/GenBank/DDBJ whole genome shotgun (WGS) entry which is preliminary data.</text>
</comment>
<protein>
    <submittedName>
        <fullName evidence="6">HlyD family efflux transporter periplasmic adaptor subunit</fullName>
    </submittedName>
</protein>
<reference evidence="6" key="2">
    <citation type="submission" date="2021-09" db="EMBL/GenBank/DDBJ databases">
        <authorList>
            <person name="Gilroy R."/>
        </authorList>
    </citation>
    <scope>NUCLEOTIDE SEQUENCE</scope>
    <source>
        <strain evidence="6">CHK175-13533</strain>
    </source>
</reference>